<reference evidence="11" key="1">
    <citation type="submission" date="2021-02" db="EMBL/GenBank/DDBJ databases">
        <authorList>
            <person name="Nowell W R."/>
        </authorList>
    </citation>
    <scope>NUCLEOTIDE SEQUENCE</scope>
</reference>
<dbReference type="SUPFAM" id="SSF81321">
    <property type="entry name" value="Family A G protein-coupled receptor-like"/>
    <property type="match status" value="1"/>
</dbReference>
<evidence type="ECO:0000256" key="3">
    <source>
        <dbReference type="ARBA" id="ARBA00022989"/>
    </source>
</evidence>
<evidence type="ECO:0000313" key="12">
    <source>
        <dbReference type="Proteomes" id="UP000682733"/>
    </source>
</evidence>
<feature type="transmembrane region" description="Helical" evidence="8">
    <location>
        <begin position="76"/>
        <end position="97"/>
    </location>
</feature>
<dbReference type="InterPro" id="IPR000276">
    <property type="entry name" value="GPCR_Rhodpsn"/>
</dbReference>
<dbReference type="InterPro" id="IPR017452">
    <property type="entry name" value="GPCR_Rhodpsn_7TM"/>
</dbReference>
<dbReference type="Gene3D" id="1.20.1070.10">
    <property type="entry name" value="Rhodopsin 7-helix transmembrane proteins"/>
    <property type="match status" value="1"/>
</dbReference>
<feature type="transmembrane region" description="Helical" evidence="8">
    <location>
        <begin position="157"/>
        <end position="177"/>
    </location>
</feature>
<feature type="transmembrane region" description="Helical" evidence="8">
    <location>
        <begin position="44"/>
        <end position="64"/>
    </location>
</feature>
<evidence type="ECO:0000256" key="1">
    <source>
        <dbReference type="ARBA" id="ARBA00004141"/>
    </source>
</evidence>
<evidence type="ECO:0000256" key="5">
    <source>
        <dbReference type="ARBA" id="ARBA00023136"/>
    </source>
</evidence>
<accession>A0A8S2VQK5</accession>
<name>A0A8S2VQK5_9BILA</name>
<dbReference type="PANTHER" id="PTHR24243:SF230">
    <property type="entry name" value="G-PROTEIN COUPLED RECEPTORS FAMILY 1 PROFILE DOMAIN-CONTAINING PROTEIN"/>
    <property type="match status" value="1"/>
</dbReference>
<comment type="subcellular location">
    <subcellularLocation>
        <location evidence="1">Membrane</location>
        <topology evidence="1">Multi-pass membrane protein</topology>
    </subcellularLocation>
</comment>
<dbReference type="EMBL" id="CAJOBA010075015">
    <property type="protein sequence ID" value="CAF4412955.1"/>
    <property type="molecule type" value="Genomic_DNA"/>
</dbReference>
<dbReference type="Proteomes" id="UP000682733">
    <property type="component" value="Unassembled WGS sequence"/>
</dbReference>
<sequence>MSSSQTLFSSVPRIINYNNTMTFPSTHLSDISKEIYDPRITKPFAIICLFIGSIGNSLSFVVFTNKELRIYSTFRYLAYLAIVDLCVLYCGLGHIILRDYFKFDIRTSHLVLCKLHTFFTYITTQLSSWVLALVSIDRAVACTIMQKHFCKAQSADRIFAGMCLAVSIINSHILFFMGKQRTIYAQRLTNSSSLVLTTLQTT</sequence>
<evidence type="ECO:0000256" key="8">
    <source>
        <dbReference type="SAM" id="Phobius"/>
    </source>
</evidence>
<protein>
    <recommendedName>
        <fullName evidence="9">G-protein coupled receptors family 1 profile domain-containing protein</fullName>
    </recommendedName>
</protein>
<keyword evidence="5 8" id="KW-0472">Membrane</keyword>
<dbReference type="EMBL" id="CAJNOK010051149">
    <property type="protein sequence ID" value="CAF1603224.1"/>
    <property type="molecule type" value="Genomic_DNA"/>
</dbReference>
<evidence type="ECO:0000313" key="10">
    <source>
        <dbReference type="EMBL" id="CAF1603224.1"/>
    </source>
</evidence>
<dbReference type="PROSITE" id="PS50262">
    <property type="entry name" value="G_PROTEIN_RECEP_F1_2"/>
    <property type="match status" value="1"/>
</dbReference>
<feature type="non-terminal residue" evidence="11">
    <location>
        <position position="1"/>
    </location>
</feature>
<feature type="domain" description="G-protein coupled receptors family 1 profile" evidence="9">
    <location>
        <begin position="55"/>
        <end position="141"/>
    </location>
</feature>
<evidence type="ECO:0000256" key="4">
    <source>
        <dbReference type="ARBA" id="ARBA00023040"/>
    </source>
</evidence>
<keyword evidence="6" id="KW-0675">Receptor</keyword>
<keyword evidence="7" id="KW-0807">Transducer</keyword>
<evidence type="ECO:0000256" key="6">
    <source>
        <dbReference type="ARBA" id="ARBA00023170"/>
    </source>
</evidence>
<gene>
    <name evidence="10" type="ORF">OVA965_LOCUS42228</name>
    <name evidence="11" type="ORF">TMI583_LOCUS44071</name>
</gene>
<organism evidence="11 12">
    <name type="scientific">Didymodactylos carnosus</name>
    <dbReference type="NCBI Taxonomy" id="1234261"/>
    <lineage>
        <taxon>Eukaryota</taxon>
        <taxon>Metazoa</taxon>
        <taxon>Spiralia</taxon>
        <taxon>Gnathifera</taxon>
        <taxon>Rotifera</taxon>
        <taxon>Eurotatoria</taxon>
        <taxon>Bdelloidea</taxon>
        <taxon>Philodinida</taxon>
        <taxon>Philodinidae</taxon>
        <taxon>Didymodactylos</taxon>
    </lineage>
</organism>
<proteinExistence type="predicted"/>
<feature type="transmembrane region" description="Helical" evidence="8">
    <location>
        <begin position="117"/>
        <end position="136"/>
    </location>
</feature>
<dbReference type="Pfam" id="PF00001">
    <property type="entry name" value="7tm_1"/>
    <property type="match status" value="1"/>
</dbReference>
<evidence type="ECO:0000256" key="2">
    <source>
        <dbReference type="ARBA" id="ARBA00022692"/>
    </source>
</evidence>
<keyword evidence="3 8" id="KW-1133">Transmembrane helix</keyword>
<evidence type="ECO:0000259" key="9">
    <source>
        <dbReference type="PROSITE" id="PS50262"/>
    </source>
</evidence>
<dbReference type="PANTHER" id="PTHR24243">
    <property type="entry name" value="G-PROTEIN COUPLED RECEPTOR"/>
    <property type="match status" value="1"/>
</dbReference>
<dbReference type="GO" id="GO:0005886">
    <property type="term" value="C:plasma membrane"/>
    <property type="evidence" value="ECO:0007669"/>
    <property type="project" value="TreeGrafter"/>
</dbReference>
<dbReference type="GO" id="GO:0004930">
    <property type="term" value="F:G protein-coupled receptor activity"/>
    <property type="evidence" value="ECO:0007669"/>
    <property type="project" value="UniProtKB-KW"/>
</dbReference>
<comment type="caution">
    <text evidence="11">The sequence shown here is derived from an EMBL/GenBank/DDBJ whole genome shotgun (WGS) entry which is preliminary data.</text>
</comment>
<keyword evidence="2 8" id="KW-0812">Transmembrane</keyword>
<dbReference type="AlphaFoldDB" id="A0A8S2VQK5"/>
<evidence type="ECO:0000313" key="11">
    <source>
        <dbReference type="EMBL" id="CAF4412955.1"/>
    </source>
</evidence>
<dbReference type="Proteomes" id="UP000677228">
    <property type="component" value="Unassembled WGS sequence"/>
</dbReference>
<evidence type="ECO:0000256" key="7">
    <source>
        <dbReference type="ARBA" id="ARBA00023224"/>
    </source>
</evidence>
<keyword evidence="4" id="KW-0297">G-protein coupled receptor</keyword>